<sequence length="177" mass="20882">MMNGNGLQIRRLIEDDKSLLVKWLNDPRVLQYYEGRDNPHDLQKVEAHFYRPDDSGVRCLVTYEEISIGYIQFYELGEEAKQEYGYSRKLRIYGTDQFLGEPGYWGRGIGTQLVQLMTGYLMREKGADAVVMDPQAWNERALACYEKCGFRRVRLLPRHEWHEGELRDCWLMEYAGK</sequence>
<comment type="caution">
    <text evidence="3">The sequence shown here is derived from an EMBL/GenBank/DDBJ whole genome shotgun (WGS) entry which is preliminary data.</text>
</comment>
<dbReference type="AlphaFoldDB" id="A0AA41XAZ2"/>
<dbReference type="EMBL" id="JANCLT010000009">
    <property type="protein sequence ID" value="MCP8970009.1"/>
    <property type="molecule type" value="Genomic_DNA"/>
</dbReference>
<dbReference type="Gene3D" id="3.40.630.30">
    <property type="match status" value="1"/>
</dbReference>
<proteinExistence type="predicted"/>
<dbReference type="PANTHER" id="PTHR31438">
    <property type="entry name" value="LYSINE N-ACYLTRANSFERASE C17G9.06C-RELATED"/>
    <property type="match status" value="1"/>
</dbReference>
<dbReference type="PANTHER" id="PTHR31438:SF1">
    <property type="entry name" value="LYSINE N-ACYLTRANSFERASE C17G9.06C-RELATED"/>
    <property type="match status" value="1"/>
</dbReference>
<keyword evidence="4" id="KW-1185">Reference proteome</keyword>
<name>A0AA41XAZ2_9BACI</name>
<protein>
    <submittedName>
        <fullName evidence="3">Acetyltransferase</fullName>
    </submittedName>
</protein>
<dbReference type="InterPro" id="IPR016181">
    <property type="entry name" value="Acyl_CoA_acyltransferase"/>
</dbReference>
<dbReference type="GO" id="GO:0016410">
    <property type="term" value="F:N-acyltransferase activity"/>
    <property type="evidence" value="ECO:0007669"/>
    <property type="project" value="TreeGrafter"/>
</dbReference>
<gene>
    <name evidence="3" type="ORF">NK662_15915</name>
</gene>
<dbReference type="PROSITE" id="PS51186">
    <property type="entry name" value="GNAT"/>
    <property type="match status" value="1"/>
</dbReference>
<evidence type="ECO:0000313" key="4">
    <source>
        <dbReference type="Proteomes" id="UP001156102"/>
    </source>
</evidence>
<feature type="domain" description="N-acetyltransferase" evidence="2">
    <location>
        <begin position="7"/>
        <end position="173"/>
    </location>
</feature>
<evidence type="ECO:0000313" key="3">
    <source>
        <dbReference type="EMBL" id="MCP8970009.1"/>
    </source>
</evidence>
<dbReference type="InterPro" id="IPR000182">
    <property type="entry name" value="GNAT_dom"/>
</dbReference>
<accession>A0AA41XAZ2</accession>
<evidence type="ECO:0000259" key="2">
    <source>
        <dbReference type="PROSITE" id="PS51186"/>
    </source>
</evidence>
<keyword evidence="1" id="KW-0046">Antibiotic resistance</keyword>
<evidence type="ECO:0000256" key="1">
    <source>
        <dbReference type="ARBA" id="ARBA00023251"/>
    </source>
</evidence>
<dbReference type="Proteomes" id="UP001156102">
    <property type="component" value="Unassembled WGS sequence"/>
</dbReference>
<dbReference type="GO" id="GO:0046677">
    <property type="term" value="P:response to antibiotic"/>
    <property type="evidence" value="ECO:0007669"/>
    <property type="project" value="UniProtKB-KW"/>
</dbReference>
<dbReference type="Pfam" id="PF13523">
    <property type="entry name" value="Acetyltransf_8"/>
    <property type="match status" value="1"/>
</dbReference>
<dbReference type="RefSeq" id="WP_254759930.1">
    <property type="nucleotide sequence ID" value="NZ_JANCLT010000009.1"/>
</dbReference>
<organism evidence="3 4">
    <name type="scientific">Ectobacillus ponti</name>
    <dbReference type="NCBI Taxonomy" id="2961894"/>
    <lineage>
        <taxon>Bacteria</taxon>
        <taxon>Bacillati</taxon>
        <taxon>Bacillota</taxon>
        <taxon>Bacilli</taxon>
        <taxon>Bacillales</taxon>
        <taxon>Bacillaceae</taxon>
        <taxon>Ectobacillus</taxon>
    </lineage>
</organism>
<dbReference type="SUPFAM" id="SSF55729">
    <property type="entry name" value="Acyl-CoA N-acyltransferases (Nat)"/>
    <property type="match status" value="1"/>
</dbReference>
<reference evidence="3" key="1">
    <citation type="submission" date="2022-07" db="EMBL/GenBank/DDBJ databases">
        <authorList>
            <person name="Li W.-J."/>
            <person name="Deng Q.-Q."/>
        </authorList>
    </citation>
    <scope>NUCLEOTIDE SEQUENCE</scope>
    <source>
        <strain evidence="3">SYSU M60031</strain>
    </source>
</reference>